<comment type="catalytic activity">
    <reaction evidence="7">
        <text>cytidine(1402) in 16S rRNA + S-adenosyl-L-methionine = N(4)-methylcytidine(1402) in 16S rRNA + S-adenosyl-L-homocysteine + H(+)</text>
        <dbReference type="Rhea" id="RHEA:42928"/>
        <dbReference type="Rhea" id="RHEA-COMP:10286"/>
        <dbReference type="Rhea" id="RHEA-COMP:10287"/>
        <dbReference type="ChEBI" id="CHEBI:15378"/>
        <dbReference type="ChEBI" id="CHEBI:57856"/>
        <dbReference type="ChEBI" id="CHEBI:59789"/>
        <dbReference type="ChEBI" id="CHEBI:74506"/>
        <dbReference type="ChEBI" id="CHEBI:82748"/>
        <dbReference type="EC" id="2.1.1.199"/>
    </reaction>
</comment>
<dbReference type="PANTHER" id="PTHR11265:SF0">
    <property type="entry name" value="12S RRNA N4-METHYLCYTIDINE METHYLTRANSFERASE"/>
    <property type="match status" value="1"/>
</dbReference>
<keyword evidence="2 7" id="KW-0963">Cytoplasm</keyword>
<keyword evidence="5 7" id="KW-0808">Transferase</keyword>
<dbReference type="Pfam" id="PF01795">
    <property type="entry name" value="Methyltransf_5"/>
    <property type="match status" value="1"/>
</dbReference>
<organism evidence="8 9">
    <name type="scientific">Ruminiclostridium hungatei</name>
    <name type="common">Clostridium hungatei</name>
    <dbReference type="NCBI Taxonomy" id="48256"/>
    <lineage>
        <taxon>Bacteria</taxon>
        <taxon>Bacillati</taxon>
        <taxon>Bacillota</taxon>
        <taxon>Clostridia</taxon>
        <taxon>Eubacteriales</taxon>
        <taxon>Oscillospiraceae</taxon>
        <taxon>Ruminiclostridium</taxon>
    </lineage>
</organism>
<comment type="caution">
    <text evidence="8">The sequence shown here is derived from an EMBL/GenBank/DDBJ whole genome shotgun (WGS) entry which is preliminary data.</text>
</comment>
<dbReference type="GO" id="GO:0070475">
    <property type="term" value="P:rRNA base methylation"/>
    <property type="evidence" value="ECO:0007669"/>
    <property type="project" value="UniProtKB-UniRule"/>
</dbReference>
<dbReference type="STRING" id="48256.CLHUN_00570"/>
<evidence type="ECO:0000256" key="1">
    <source>
        <dbReference type="ARBA" id="ARBA00010396"/>
    </source>
</evidence>
<protein>
    <recommendedName>
        <fullName evidence="7">Ribosomal RNA small subunit methyltransferase H</fullName>
        <ecNumber evidence="7">2.1.1.199</ecNumber>
    </recommendedName>
    <alternativeName>
        <fullName evidence="7">16S rRNA m(4)C1402 methyltransferase</fullName>
    </alternativeName>
    <alternativeName>
        <fullName evidence="7">rRNA (cytosine-N(4)-)-methyltransferase RsmH</fullName>
    </alternativeName>
</protein>
<dbReference type="Gene3D" id="1.10.150.170">
    <property type="entry name" value="Putative methyltransferase TM0872, insert domain"/>
    <property type="match status" value="1"/>
</dbReference>
<dbReference type="GO" id="GO:0005737">
    <property type="term" value="C:cytoplasm"/>
    <property type="evidence" value="ECO:0007669"/>
    <property type="project" value="UniProtKB-SubCell"/>
</dbReference>
<gene>
    <name evidence="7 8" type="primary">rsmH</name>
    <name evidence="8" type="ORF">CLHUN_00570</name>
</gene>
<accession>A0A1V4SSG4</accession>
<dbReference type="OrthoDB" id="9806637at2"/>
<comment type="similarity">
    <text evidence="1 7">Belongs to the methyltransferase superfamily. RsmH family.</text>
</comment>
<dbReference type="AlphaFoldDB" id="A0A1V4SSG4"/>
<dbReference type="SUPFAM" id="SSF53335">
    <property type="entry name" value="S-adenosyl-L-methionine-dependent methyltransferases"/>
    <property type="match status" value="1"/>
</dbReference>
<dbReference type="FunFam" id="1.10.150.170:FF:000001">
    <property type="entry name" value="Ribosomal RNA small subunit methyltransferase H"/>
    <property type="match status" value="1"/>
</dbReference>
<feature type="binding site" evidence="7">
    <location>
        <position position="82"/>
    </location>
    <ligand>
        <name>S-adenosyl-L-methionine</name>
        <dbReference type="ChEBI" id="CHEBI:59789"/>
    </ligand>
</feature>
<dbReference type="PIRSF" id="PIRSF004486">
    <property type="entry name" value="MraW"/>
    <property type="match status" value="1"/>
</dbReference>
<keyword evidence="4 7" id="KW-0489">Methyltransferase</keyword>
<keyword evidence="6 7" id="KW-0949">S-adenosyl-L-methionine</keyword>
<dbReference type="InterPro" id="IPR029063">
    <property type="entry name" value="SAM-dependent_MTases_sf"/>
</dbReference>
<dbReference type="SUPFAM" id="SSF81799">
    <property type="entry name" value="Putative methyltransferase TM0872, insert domain"/>
    <property type="match status" value="1"/>
</dbReference>
<feature type="binding site" evidence="7">
    <location>
        <position position="110"/>
    </location>
    <ligand>
        <name>S-adenosyl-L-methionine</name>
        <dbReference type="ChEBI" id="CHEBI:59789"/>
    </ligand>
</feature>
<comment type="subcellular location">
    <subcellularLocation>
        <location evidence="7">Cytoplasm</location>
    </subcellularLocation>
</comment>
<dbReference type="NCBIfam" id="TIGR00006">
    <property type="entry name" value="16S rRNA (cytosine(1402)-N(4))-methyltransferase RsmH"/>
    <property type="match status" value="1"/>
</dbReference>
<evidence type="ECO:0000256" key="6">
    <source>
        <dbReference type="ARBA" id="ARBA00022691"/>
    </source>
</evidence>
<name>A0A1V4SSG4_RUMHU</name>
<proteinExistence type="inferred from homology"/>
<dbReference type="PANTHER" id="PTHR11265">
    <property type="entry name" value="S-ADENOSYL-METHYLTRANSFERASE MRAW"/>
    <property type="match status" value="1"/>
</dbReference>
<feature type="binding site" evidence="7">
    <location>
        <position position="103"/>
    </location>
    <ligand>
        <name>S-adenosyl-L-methionine</name>
        <dbReference type="ChEBI" id="CHEBI:59789"/>
    </ligand>
</feature>
<evidence type="ECO:0000313" key="8">
    <source>
        <dbReference type="EMBL" id="OPX46241.1"/>
    </source>
</evidence>
<evidence type="ECO:0000256" key="4">
    <source>
        <dbReference type="ARBA" id="ARBA00022603"/>
    </source>
</evidence>
<dbReference type="HAMAP" id="MF_01007">
    <property type="entry name" value="16SrRNA_methyltr_H"/>
    <property type="match status" value="1"/>
</dbReference>
<dbReference type="EMBL" id="MZGX01000001">
    <property type="protein sequence ID" value="OPX46241.1"/>
    <property type="molecule type" value="Genomic_DNA"/>
</dbReference>
<dbReference type="InterPro" id="IPR002903">
    <property type="entry name" value="RsmH"/>
</dbReference>
<dbReference type="RefSeq" id="WP_080062564.1">
    <property type="nucleotide sequence ID" value="NZ_MZGX01000001.1"/>
</dbReference>
<evidence type="ECO:0000256" key="5">
    <source>
        <dbReference type="ARBA" id="ARBA00022679"/>
    </source>
</evidence>
<reference evidence="8 9" key="1">
    <citation type="submission" date="2017-03" db="EMBL/GenBank/DDBJ databases">
        <title>Genome sequence of Clostridium hungatei DSM 14427.</title>
        <authorList>
            <person name="Poehlein A."/>
            <person name="Daniel R."/>
        </authorList>
    </citation>
    <scope>NUCLEOTIDE SEQUENCE [LARGE SCALE GENOMIC DNA]</scope>
    <source>
        <strain evidence="8 9">DSM 14427</strain>
    </source>
</reference>
<dbReference type="InterPro" id="IPR023397">
    <property type="entry name" value="SAM-dep_MeTrfase_MraW_recog"/>
</dbReference>
<dbReference type="Proteomes" id="UP000191554">
    <property type="component" value="Unassembled WGS sequence"/>
</dbReference>
<evidence type="ECO:0000256" key="7">
    <source>
        <dbReference type="HAMAP-Rule" id="MF_01007"/>
    </source>
</evidence>
<dbReference type="EC" id="2.1.1.199" evidence="7"/>
<dbReference type="Gene3D" id="3.40.50.150">
    <property type="entry name" value="Vaccinia Virus protein VP39"/>
    <property type="match status" value="1"/>
</dbReference>
<evidence type="ECO:0000313" key="9">
    <source>
        <dbReference type="Proteomes" id="UP000191554"/>
    </source>
</evidence>
<feature type="binding site" evidence="7">
    <location>
        <begin position="33"/>
        <end position="35"/>
    </location>
    <ligand>
        <name>S-adenosyl-L-methionine</name>
        <dbReference type="ChEBI" id="CHEBI:59789"/>
    </ligand>
</feature>
<sequence length="313" mass="35305">MEFKHKSVLLDECIEYLNIKPEGIYLDGTIGGAGHSSRIYGRLGPAGCLVGLDQDAFAIETSSRRLEEIRSEADFKLVNTNFRNIADTCRQLEINQLDGILLDLGVSSHQLDEASRGFSYQHDAPLDMRMDRNSKLSAFDVINGYKEQDIYRIIRDYGEEKWASRIAKFIAEAREKKQVETTYELVDIIKRAVPSAARRDGPHPAKRTFQAIRIEVNDELNILNKTIEDSVTLLKKGGRLCIITFHSLEDRIVKVQFNKEVNPCTCPSAFPACVCGKEPRAVLANKKPIVSAARELEENPRARSAKLRVLEKI</sequence>
<dbReference type="GO" id="GO:0071424">
    <property type="term" value="F:rRNA (cytosine-N4-)-methyltransferase activity"/>
    <property type="evidence" value="ECO:0007669"/>
    <property type="project" value="UniProtKB-UniRule"/>
</dbReference>
<evidence type="ECO:0000256" key="2">
    <source>
        <dbReference type="ARBA" id="ARBA00022490"/>
    </source>
</evidence>
<keyword evidence="3 7" id="KW-0698">rRNA processing</keyword>
<evidence type="ECO:0000256" key="3">
    <source>
        <dbReference type="ARBA" id="ARBA00022552"/>
    </source>
</evidence>
<keyword evidence="9" id="KW-1185">Reference proteome</keyword>
<comment type="function">
    <text evidence="7">Specifically methylates the N4 position of cytidine in position 1402 (C1402) of 16S rRNA.</text>
</comment>
<feature type="binding site" evidence="7">
    <location>
        <position position="53"/>
    </location>
    <ligand>
        <name>S-adenosyl-L-methionine</name>
        <dbReference type="ChEBI" id="CHEBI:59789"/>
    </ligand>
</feature>